<sequence>MPKYFFRTTMCTTLTLECGANTLISEIKVILGNEFNINPNEINLKFMPLKKDLNDNDKIGTSYPSIDNSFIMMTFTKNFTLPETIENPMIKIVDPDRFGDKYDLQIEYDSNPKLRVDFNSKEYTIFSDNYQTHAPRKIRFNYVNDGILENMAQYEKKFTHFTSSLPIDYVTNLMVIYKKNDLEGFKKLLQDLIGDISKEVKDYPYPYNDFDSFPDDVIRSFQQKLLENPQIFDKIIESIQDNSPEAVELLTNQKDDVYRQLRIDLP</sequence>
<accession>A0ABR2KS09</accession>
<name>A0ABR2KS09_9EUKA</name>
<keyword evidence="2" id="KW-1185">Reference proteome</keyword>
<dbReference type="Proteomes" id="UP001470230">
    <property type="component" value="Unassembled WGS sequence"/>
</dbReference>
<dbReference type="EMBL" id="JAPFFF010000003">
    <property type="protein sequence ID" value="KAK8893712.1"/>
    <property type="molecule type" value="Genomic_DNA"/>
</dbReference>
<reference evidence="1 2" key="1">
    <citation type="submission" date="2024-04" db="EMBL/GenBank/DDBJ databases">
        <title>Tritrichomonas musculus Genome.</title>
        <authorList>
            <person name="Alves-Ferreira E."/>
            <person name="Grigg M."/>
            <person name="Lorenzi H."/>
            <person name="Galac M."/>
        </authorList>
    </citation>
    <scope>NUCLEOTIDE SEQUENCE [LARGE SCALE GENOMIC DNA]</scope>
    <source>
        <strain evidence="1 2">EAF2021</strain>
    </source>
</reference>
<protein>
    <recommendedName>
        <fullName evidence="3">Ubiquitin-like domain-containing protein</fullName>
    </recommendedName>
</protein>
<evidence type="ECO:0008006" key="3">
    <source>
        <dbReference type="Google" id="ProtNLM"/>
    </source>
</evidence>
<evidence type="ECO:0000313" key="2">
    <source>
        <dbReference type="Proteomes" id="UP001470230"/>
    </source>
</evidence>
<organism evidence="1 2">
    <name type="scientific">Tritrichomonas musculus</name>
    <dbReference type="NCBI Taxonomy" id="1915356"/>
    <lineage>
        <taxon>Eukaryota</taxon>
        <taxon>Metamonada</taxon>
        <taxon>Parabasalia</taxon>
        <taxon>Tritrichomonadida</taxon>
        <taxon>Tritrichomonadidae</taxon>
        <taxon>Tritrichomonas</taxon>
    </lineage>
</organism>
<comment type="caution">
    <text evidence="1">The sequence shown here is derived from an EMBL/GenBank/DDBJ whole genome shotgun (WGS) entry which is preliminary data.</text>
</comment>
<gene>
    <name evidence="1" type="ORF">M9Y10_022140</name>
</gene>
<evidence type="ECO:0000313" key="1">
    <source>
        <dbReference type="EMBL" id="KAK8893712.1"/>
    </source>
</evidence>
<proteinExistence type="predicted"/>